<dbReference type="OrthoDB" id="1328735at2759"/>
<sequence length="215" mass="24489">MENMLERVLQNQERSDTSMKNMTELVGSHTASTQTLEMQMRDLSREQNLKQKGMLSSDIIANPKEVTFQESKGMKLPHAYESISVIDVVDEVEDAVKAIYQGFLKIASPMCKLLEKDAKLEFDEKCPKAFEELKASAVAIGVVLGQRHNKILYPAYYSRKTLNGAQLNYIVTEQELLAIVYAFEIFRAYLLRSKVIVYTDHATLRYPMAKKDAKP</sequence>
<dbReference type="InterPro" id="IPR041373">
    <property type="entry name" value="RT_RNaseH"/>
</dbReference>
<dbReference type="RefSeq" id="XP_016456157.1">
    <property type="nucleotide sequence ID" value="XM_016600671.1"/>
</dbReference>
<dbReference type="PaxDb" id="4097-A0A1S3YW26"/>
<dbReference type="PANTHER" id="PTHR34072:SF57">
    <property type="entry name" value="RNA-DIRECTED DNA POLYMERASE"/>
    <property type="match status" value="1"/>
</dbReference>
<protein>
    <recommendedName>
        <fullName evidence="7">Reverse transcriptase RNase H-like domain-containing protein</fullName>
    </recommendedName>
</protein>
<feature type="domain" description="Reverse transcriptase RNase H-like" evidence="7">
    <location>
        <begin position="133"/>
        <end position="212"/>
    </location>
</feature>
<dbReference type="KEGG" id="nta:107780155"/>
<evidence type="ECO:0000256" key="3">
    <source>
        <dbReference type="ARBA" id="ARBA00022722"/>
    </source>
</evidence>
<dbReference type="PANTHER" id="PTHR34072">
    <property type="entry name" value="ENZYMATIC POLYPROTEIN-RELATED"/>
    <property type="match status" value="1"/>
</dbReference>
<dbReference type="AlphaFoldDB" id="A0A1S3YW26"/>
<name>A0A1S3YW26_TOBAC</name>
<dbReference type="CDD" id="cd09274">
    <property type="entry name" value="RNase_HI_RT_Ty3"/>
    <property type="match status" value="1"/>
</dbReference>
<evidence type="ECO:0000256" key="1">
    <source>
        <dbReference type="ARBA" id="ARBA00022679"/>
    </source>
</evidence>
<keyword evidence="1" id="KW-0808">Transferase</keyword>
<organism evidence="8">
    <name type="scientific">Nicotiana tabacum</name>
    <name type="common">Common tobacco</name>
    <dbReference type="NCBI Taxonomy" id="4097"/>
    <lineage>
        <taxon>Eukaryota</taxon>
        <taxon>Viridiplantae</taxon>
        <taxon>Streptophyta</taxon>
        <taxon>Embryophyta</taxon>
        <taxon>Tracheophyta</taxon>
        <taxon>Spermatophyta</taxon>
        <taxon>Magnoliopsida</taxon>
        <taxon>eudicotyledons</taxon>
        <taxon>Gunneridae</taxon>
        <taxon>Pentapetalae</taxon>
        <taxon>asterids</taxon>
        <taxon>lamiids</taxon>
        <taxon>Solanales</taxon>
        <taxon>Solanaceae</taxon>
        <taxon>Nicotianoideae</taxon>
        <taxon>Nicotianeae</taxon>
        <taxon>Nicotiana</taxon>
    </lineage>
</organism>
<accession>A0A1S3YW26</accession>
<evidence type="ECO:0000256" key="4">
    <source>
        <dbReference type="ARBA" id="ARBA00022759"/>
    </source>
</evidence>
<evidence type="ECO:0000256" key="6">
    <source>
        <dbReference type="ARBA" id="ARBA00022918"/>
    </source>
</evidence>
<evidence type="ECO:0000256" key="2">
    <source>
        <dbReference type="ARBA" id="ARBA00022695"/>
    </source>
</evidence>
<gene>
    <name evidence="8" type="primary">LOC107780155</name>
</gene>
<keyword evidence="4" id="KW-0255">Endonuclease</keyword>
<dbReference type="STRING" id="4097.A0A1S3YW26"/>
<proteinExistence type="predicted"/>
<evidence type="ECO:0000259" key="7">
    <source>
        <dbReference type="Pfam" id="PF17917"/>
    </source>
</evidence>
<dbReference type="GO" id="GO:0004519">
    <property type="term" value="F:endonuclease activity"/>
    <property type="evidence" value="ECO:0007669"/>
    <property type="project" value="UniProtKB-KW"/>
</dbReference>
<evidence type="ECO:0000313" key="8">
    <source>
        <dbReference type="RefSeq" id="XP_016456157.1"/>
    </source>
</evidence>
<reference evidence="8" key="1">
    <citation type="submission" date="2025-08" db="UniProtKB">
        <authorList>
            <consortium name="RefSeq"/>
        </authorList>
    </citation>
    <scope>IDENTIFICATION</scope>
</reference>
<dbReference type="GO" id="GO:0003964">
    <property type="term" value="F:RNA-directed DNA polymerase activity"/>
    <property type="evidence" value="ECO:0007669"/>
    <property type="project" value="UniProtKB-KW"/>
</dbReference>
<evidence type="ECO:0000256" key="5">
    <source>
        <dbReference type="ARBA" id="ARBA00022801"/>
    </source>
</evidence>
<keyword evidence="2" id="KW-0548">Nucleotidyltransferase</keyword>
<dbReference type="SUPFAM" id="SSF56672">
    <property type="entry name" value="DNA/RNA polymerases"/>
    <property type="match status" value="1"/>
</dbReference>
<dbReference type="GO" id="GO:0016787">
    <property type="term" value="F:hydrolase activity"/>
    <property type="evidence" value="ECO:0007669"/>
    <property type="project" value="UniProtKB-KW"/>
</dbReference>
<dbReference type="Pfam" id="PF17917">
    <property type="entry name" value="RT_RNaseH"/>
    <property type="match status" value="1"/>
</dbReference>
<keyword evidence="5" id="KW-0378">Hydrolase</keyword>
<dbReference type="InterPro" id="IPR043502">
    <property type="entry name" value="DNA/RNA_pol_sf"/>
</dbReference>
<keyword evidence="3" id="KW-0540">Nuclease</keyword>
<keyword evidence="6" id="KW-0695">RNA-directed DNA polymerase</keyword>